<dbReference type="Proteomes" id="UP001596405">
    <property type="component" value="Unassembled WGS sequence"/>
</dbReference>
<organism evidence="2 3">
    <name type="scientific">Rufibacter roseus</name>
    <dbReference type="NCBI Taxonomy" id="1567108"/>
    <lineage>
        <taxon>Bacteria</taxon>
        <taxon>Pseudomonadati</taxon>
        <taxon>Bacteroidota</taxon>
        <taxon>Cytophagia</taxon>
        <taxon>Cytophagales</taxon>
        <taxon>Hymenobacteraceae</taxon>
        <taxon>Rufibacter</taxon>
    </lineage>
</organism>
<accession>A0ABW2DJ21</accession>
<feature type="region of interest" description="Disordered" evidence="1">
    <location>
        <begin position="17"/>
        <end position="76"/>
    </location>
</feature>
<evidence type="ECO:0000256" key="1">
    <source>
        <dbReference type="SAM" id="MobiDB-lite"/>
    </source>
</evidence>
<keyword evidence="3" id="KW-1185">Reference proteome</keyword>
<evidence type="ECO:0000313" key="3">
    <source>
        <dbReference type="Proteomes" id="UP001596405"/>
    </source>
</evidence>
<reference evidence="3" key="1">
    <citation type="journal article" date="2019" name="Int. J. Syst. Evol. Microbiol.">
        <title>The Global Catalogue of Microorganisms (GCM) 10K type strain sequencing project: providing services to taxonomists for standard genome sequencing and annotation.</title>
        <authorList>
            <consortium name="The Broad Institute Genomics Platform"/>
            <consortium name="The Broad Institute Genome Sequencing Center for Infectious Disease"/>
            <person name="Wu L."/>
            <person name="Ma J."/>
        </authorList>
    </citation>
    <scope>NUCLEOTIDE SEQUENCE [LARGE SCALE GENOMIC DNA]</scope>
    <source>
        <strain evidence="3">CGMCC 4.7393</strain>
    </source>
</reference>
<dbReference type="RefSeq" id="WP_161486741.1">
    <property type="nucleotide sequence ID" value="NZ_JBHSYQ010000003.1"/>
</dbReference>
<name>A0ABW2DJ21_9BACT</name>
<proteinExistence type="predicted"/>
<comment type="caution">
    <text evidence="2">The sequence shown here is derived from an EMBL/GenBank/DDBJ whole genome shotgun (WGS) entry which is preliminary data.</text>
</comment>
<gene>
    <name evidence="2" type="ORF">ACFQHR_03670</name>
</gene>
<sequence length="76" mass="8495">MNCRFKPLAFPKVCGVDENLDEKPDSPKHAKPKRNLFTKAGRNKFLGGGQAKYTHQKNGDGNEEGMYSHHLPVNQA</sequence>
<evidence type="ECO:0000313" key="2">
    <source>
        <dbReference type="EMBL" id="MFC6996704.1"/>
    </source>
</evidence>
<protein>
    <submittedName>
        <fullName evidence="2">Uncharacterized protein</fullName>
    </submittedName>
</protein>
<dbReference type="EMBL" id="JBHSYQ010000003">
    <property type="protein sequence ID" value="MFC6996704.1"/>
    <property type="molecule type" value="Genomic_DNA"/>
</dbReference>